<organism evidence="1 2">
    <name type="scientific">Serratia marcescens</name>
    <dbReference type="NCBI Taxonomy" id="615"/>
    <lineage>
        <taxon>Bacteria</taxon>
        <taxon>Pseudomonadati</taxon>
        <taxon>Pseudomonadota</taxon>
        <taxon>Gammaproteobacteria</taxon>
        <taxon>Enterobacterales</taxon>
        <taxon>Yersiniaceae</taxon>
        <taxon>Serratia</taxon>
    </lineage>
</organism>
<name>A0A379YZ69_SERMA</name>
<accession>A0A379YZ69</accession>
<dbReference type="AlphaFoldDB" id="A0A379YZ69"/>
<proteinExistence type="predicted"/>
<gene>
    <name evidence="1" type="ORF">NCTC10211_02757</name>
</gene>
<evidence type="ECO:0000313" key="1">
    <source>
        <dbReference type="EMBL" id="SUI52589.1"/>
    </source>
</evidence>
<evidence type="ECO:0008006" key="3">
    <source>
        <dbReference type="Google" id="ProtNLM"/>
    </source>
</evidence>
<dbReference type="EMBL" id="UGYK01000002">
    <property type="protein sequence ID" value="SUI52589.1"/>
    <property type="molecule type" value="Genomic_DNA"/>
</dbReference>
<reference evidence="1 2" key="1">
    <citation type="submission" date="2018-06" db="EMBL/GenBank/DDBJ databases">
        <authorList>
            <consortium name="Pathogen Informatics"/>
            <person name="Doyle S."/>
        </authorList>
    </citation>
    <scope>NUCLEOTIDE SEQUENCE [LARGE SCALE GENOMIC DNA]</scope>
    <source>
        <strain evidence="1 2">NCTC10211</strain>
    </source>
</reference>
<evidence type="ECO:0000313" key="2">
    <source>
        <dbReference type="Proteomes" id="UP000254765"/>
    </source>
</evidence>
<dbReference type="Proteomes" id="UP000254765">
    <property type="component" value="Unassembled WGS sequence"/>
</dbReference>
<protein>
    <recommendedName>
        <fullName evidence="3">Endonuclease/exonuclease/phosphatase domain-containing protein</fullName>
    </recommendedName>
</protein>
<sequence>MDYIFSGNAQRWHLDSLTVPNASGDWNGVHWPAVSDHLPLVAEMRLTEQ</sequence>